<reference evidence="2 3" key="1">
    <citation type="submission" date="2014-04" db="EMBL/GenBank/DDBJ databases">
        <title>Whole genome shotgun sequence of Geobacillus caldoxylosilyticus NBRC 107762.</title>
        <authorList>
            <person name="Hosoyama A."/>
            <person name="Hosoyama Y."/>
            <person name="Katano-Makiyama Y."/>
            <person name="Tsuchikane K."/>
            <person name="Ohji S."/>
            <person name="Ichikawa N."/>
            <person name="Yamazoe A."/>
            <person name="Fujita N."/>
        </authorList>
    </citation>
    <scope>NUCLEOTIDE SEQUENCE [LARGE SCALE GENOMIC DNA]</scope>
    <source>
        <strain evidence="2 3">NBRC 107762</strain>
    </source>
</reference>
<keyword evidence="3" id="KW-1185">Reference proteome</keyword>
<organism evidence="2 3">
    <name type="scientific">Parageobacillus caldoxylosilyticus NBRC 107762</name>
    <dbReference type="NCBI Taxonomy" id="1220594"/>
    <lineage>
        <taxon>Bacteria</taxon>
        <taxon>Bacillati</taxon>
        <taxon>Bacillota</taxon>
        <taxon>Bacilli</taxon>
        <taxon>Bacillales</taxon>
        <taxon>Anoxybacillaceae</taxon>
        <taxon>Saccharococcus</taxon>
    </lineage>
</organism>
<dbReference type="AlphaFoldDB" id="A0A023DA42"/>
<name>A0A023DA42_9BACL</name>
<evidence type="ECO:0000313" key="2">
    <source>
        <dbReference type="EMBL" id="GAJ38248.1"/>
    </source>
</evidence>
<comment type="caution">
    <text evidence="2">The sequence shown here is derived from an EMBL/GenBank/DDBJ whole genome shotgun (WGS) entry which is preliminary data.</text>
</comment>
<dbReference type="OrthoDB" id="38701at2"/>
<sequence length="77" mass="8938">MTVGEELDIESQLTFIPSDATDKRLDSVQSSAPEYVEARLQRRANGISLPKMSDIRRLPRLPKRKRRMVKKSKIRSR</sequence>
<evidence type="ECO:0000256" key="1">
    <source>
        <dbReference type="SAM" id="MobiDB-lite"/>
    </source>
</evidence>
<evidence type="ECO:0000313" key="3">
    <source>
        <dbReference type="Proteomes" id="UP000023561"/>
    </source>
</evidence>
<dbReference type="Proteomes" id="UP000023561">
    <property type="component" value="Unassembled WGS sequence"/>
</dbReference>
<accession>A0A023DA42</accession>
<dbReference type="RefSeq" id="WP_042406492.1">
    <property type="nucleotide sequence ID" value="NZ_BAWO01000002.1"/>
</dbReference>
<dbReference type="EMBL" id="BAWO01000002">
    <property type="protein sequence ID" value="GAJ38248.1"/>
    <property type="molecule type" value="Genomic_DNA"/>
</dbReference>
<feature type="compositionally biased region" description="Basic residues" evidence="1">
    <location>
        <begin position="58"/>
        <end position="77"/>
    </location>
</feature>
<feature type="region of interest" description="Disordered" evidence="1">
    <location>
        <begin position="47"/>
        <end position="77"/>
    </location>
</feature>
<protein>
    <submittedName>
        <fullName evidence="2">Uncharacterized protein</fullName>
    </submittedName>
</protein>
<gene>
    <name evidence="2" type="ORF">GCA01S_002_00360</name>
</gene>
<proteinExistence type="predicted"/>
<dbReference type="GeneID" id="301193775"/>